<feature type="transmembrane region" description="Helical" evidence="1">
    <location>
        <begin position="332"/>
        <end position="355"/>
    </location>
</feature>
<comment type="caution">
    <text evidence="3">The sequence shown here is derived from an EMBL/GenBank/DDBJ whole genome shotgun (WGS) entry which is preliminary data.</text>
</comment>
<evidence type="ECO:0000256" key="1">
    <source>
        <dbReference type="SAM" id="Phobius"/>
    </source>
</evidence>
<keyword evidence="2" id="KW-0732">Signal</keyword>
<dbReference type="EMBL" id="PVTL01000005">
    <property type="protein sequence ID" value="PRY67932.1"/>
    <property type="molecule type" value="Genomic_DNA"/>
</dbReference>
<proteinExistence type="predicted"/>
<keyword evidence="1" id="KW-1133">Transmembrane helix</keyword>
<protein>
    <recommendedName>
        <fullName evidence="5">DUF916 domain-containing protein</fullName>
    </recommendedName>
</protein>
<name>A0A2T0VCM4_9MICO</name>
<dbReference type="AlphaFoldDB" id="A0A2T0VCM4"/>
<sequence>MPLFAPVPSSSARTSAVRAVGAAVALALALTAPALLGAAHAQAADGDVTWSVQPATESAADGRSALEYSVDPGSVIADHVAVTNFSAAAVTFHVYAADATTDFETASFTLVGEDTPSTDLGGWTSVGGGPATCADTGDGTTDPACAAALGVTLTVEPGTAAIIPVNISVPANATPGDHSAGIVAAYTTPSADGGAIAVSQRVGTRIYLRVAGDTAPALQVAGAVASYTGGWNPFAGGTASIGFDVQNTGNTRVSAAPVATLTGPFGISLGTATATTVENLLPGARGHVVVDVSDIPPLFLLIADIAVTPQAAAGVAGSDVLPVAAESSATTWAVPWSLLGLLVLLAAVVVGAIWWRRTSRARLAIALDDYAHRVREETLATIPSAATPSTESQVTP</sequence>
<accession>A0A2T0VCM4</accession>
<dbReference type="Proteomes" id="UP000237983">
    <property type="component" value="Unassembled WGS sequence"/>
</dbReference>
<evidence type="ECO:0000256" key="2">
    <source>
        <dbReference type="SAM" id="SignalP"/>
    </source>
</evidence>
<keyword evidence="1" id="KW-0812">Transmembrane</keyword>
<evidence type="ECO:0008006" key="5">
    <source>
        <dbReference type="Google" id="ProtNLM"/>
    </source>
</evidence>
<gene>
    <name evidence="3" type="ORF">B0I08_10593</name>
</gene>
<feature type="chain" id="PRO_5015765593" description="DUF916 domain-containing protein" evidence="2">
    <location>
        <begin position="44"/>
        <end position="396"/>
    </location>
</feature>
<feature type="signal peptide" evidence="2">
    <location>
        <begin position="1"/>
        <end position="43"/>
    </location>
</feature>
<reference evidence="3 4" key="1">
    <citation type="submission" date="2018-03" db="EMBL/GenBank/DDBJ databases">
        <title>Genomic Encyclopedia of Type Strains, Phase III (KMG-III): the genomes of soil and plant-associated and newly described type strains.</title>
        <authorList>
            <person name="Whitman W."/>
        </authorList>
    </citation>
    <scope>NUCLEOTIDE SEQUENCE [LARGE SCALE GENOMIC DNA]</scope>
    <source>
        <strain evidence="3 4">CGMCC 1.12484</strain>
    </source>
</reference>
<keyword evidence="1" id="KW-0472">Membrane</keyword>
<organism evidence="3 4">
    <name type="scientific">Glaciihabitans tibetensis</name>
    <dbReference type="NCBI Taxonomy" id="1266600"/>
    <lineage>
        <taxon>Bacteria</taxon>
        <taxon>Bacillati</taxon>
        <taxon>Actinomycetota</taxon>
        <taxon>Actinomycetes</taxon>
        <taxon>Micrococcales</taxon>
        <taxon>Microbacteriaceae</taxon>
        <taxon>Glaciihabitans</taxon>
    </lineage>
</organism>
<keyword evidence="4" id="KW-1185">Reference proteome</keyword>
<evidence type="ECO:0000313" key="4">
    <source>
        <dbReference type="Proteomes" id="UP000237983"/>
    </source>
</evidence>
<evidence type="ECO:0000313" key="3">
    <source>
        <dbReference type="EMBL" id="PRY67932.1"/>
    </source>
</evidence>